<dbReference type="AlphaFoldDB" id="A0A538TAC1"/>
<dbReference type="GO" id="GO:0008750">
    <property type="term" value="F:proton-translocating NAD(P)+ transhydrogenase activity"/>
    <property type="evidence" value="ECO:0007669"/>
    <property type="project" value="UniProtKB-EC"/>
</dbReference>
<evidence type="ECO:0000256" key="10">
    <source>
        <dbReference type="ARBA" id="ARBA00023027"/>
    </source>
</evidence>
<evidence type="ECO:0000256" key="9">
    <source>
        <dbReference type="ARBA" id="ARBA00022989"/>
    </source>
</evidence>
<evidence type="ECO:0000256" key="8">
    <source>
        <dbReference type="ARBA" id="ARBA00022967"/>
    </source>
</evidence>
<keyword evidence="10" id="KW-0520">NAD</keyword>
<protein>
    <recommendedName>
        <fullName evidence="3">proton-translocating NAD(P)(+) transhydrogenase</fullName>
        <ecNumber evidence="3">7.1.1.1</ecNumber>
    </recommendedName>
</protein>
<dbReference type="Pfam" id="PF12769">
    <property type="entry name" value="PNTB_4TM"/>
    <property type="match status" value="1"/>
</dbReference>
<accession>A0A538TAC1</accession>
<reference evidence="15 16" key="1">
    <citation type="journal article" date="2019" name="Nat. Microbiol.">
        <title>Mediterranean grassland soil C-N compound turnover is dependent on rainfall and depth, and is mediated by genomically divergent microorganisms.</title>
        <authorList>
            <person name="Diamond S."/>
            <person name="Andeer P.F."/>
            <person name="Li Z."/>
            <person name="Crits-Christoph A."/>
            <person name="Burstein D."/>
            <person name="Anantharaman K."/>
            <person name="Lane K.R."/>
            <person name="Thomas B.C."/>
            <person name="Pan C."/>
            <person name="Northen T.R."/>
            <person name="Banfield J.F."/>
        </authorList>
    </citation>
    <scope>NUCLEOTIDE SEQUENCE [LARGE SCALE GENOMIC DNA]</scope>
    <source>
        <strain evidence="15">WS_6</strain>
    </source>
</reference>
<evidence type="ECO:0000256" key="7">
    <source>
        <dbReference type="ARBA" id="ARBA00022857"/>
    </source>
</evidence>
<comment type="caution">
    <text evidence="15">The sequence shown here is derived from an EMBL/GenBank/DDBJ whole genome shotgun (WGS) entry which is preliminary data.</text>
</comment>
<comment type="subcellular location">
    <subcellularLocation>
        <location evidence="2">Cell inner membrane</location>
        <topology evidence="2">Multi-pass membrane protein</topology>
    </subcellularLocation>
</comment>
<comment type="function">
    <text evidence="1">The transhydrogenation between NADH and NADP is coupled to respiration and ATP hydrolysis and functions as a proton pump across the membrane.</text>
</comment>
<evidence type="ECO:0000256" key="6">
    <source>
        <dbReference type="ARBA" id="ARBA00022692"/>
    </source>
</evidence>
<evidence type="ECO:0000256" key="12">
    <source>
        <dbReference type="ARBA" id="ARBA00048202"/>
    </source>
</evidence>
<feature type="transmembrane region" description="Helical" evidence="13">
    <location>
        <begin position="61"/>
        <end position="83"/>
    </location>
</feature>
<keyword evidence="11 13" id="KW-0472">Membrane</keyword>
<gene>
    <name evidence="15" type="ORF">E6K76_00810</name>
</gene>
<evidence type="ECO:0000256" key="3">
    <source>
        <dbReference type="ARBA" id="ARBA00012943"/>
    </source>
</evidence>
<dbReference type="EC" id="7.1.1.1" evidence="3"/>
<keyword evidence="9 13" id="KW-1133">Transmembrane helix</keyword>
<keyword evidence="5" id="KW-0997">Cell inner membrane</keyword>
<feature type="domain" description="NAD(P) transhydrogenase alpha subunit C-terminal" evidence="14">
    <location>
        <begin position="9"/>
        <end position="91"/>
    </location>
</feature>
<feature type="transmembrane region" description="Helical" evidence="13">
    <location>
        <begin position="35"/>
        <end position="55"/>
    </location>
</feature>
<name>A0A538TAC1_UNCEI</name>
<organism evidence="15 16">
    <name type="scientific">Eiseniibacteriota bacterium</name>
    <dbReference type="NCBI Taxonomy" id="2212470"/>
    <lineage>
        <taxon>Bacteria</taxon>
        <taxon>Candidatus Eiseniibacteriota</taxon>
    </lineage>
</organism>
<dbReference type="PANTHER" id="PTHR10160:SF19">
    <property type="entry name" value="PROTON-TRANSLOCATING NAD(P)(+) TRANSHYDROGENASE"/>
    <property type="match status" value="1"/>
</dbReference>
<evidence type="ECO:0000256" key="11">
    <source>
        <dbReference type="ARBA" id="ARBA00023136"/>
    </source>
</evidence>
<sequence length="98" mass="10257">MIEALLNDLTIFILAIFIGYEIISKVPVILHTPLMSGTNAIHGIVLVGAMLVAGAPQGPLVTVLGFLAVVLGTINVVGGFLVTDRMLRMFSAKTPGGR</sequence>
<keyword evidence="7" id="KW-0521">NADP</keyword>
<feature type="transmembrane region" description="Helical" evidence="13">
    <location>
        <begin position="6"/>
        <end position="23"/>
    </location>
</feature>
<evidence type="ECO:0000313" key="16">
    <source>
        <dbReference type="Proteomes" id="UP000316852"/>
    </source>
</evidence>
<dbReference type="PANTHER" id="PTHR10160">
    <property type="entry name" value="NAD(P) TRANSHYDROGENASE"/>
    <property type="match status" value="1"/>
</dbReference>
<evidence type="ECO:0000256" key="1">
    <source>
        <dbReference type="ARBA" id="ARBA00003943"/>
    </source>
</evidence>
<dbReference type="EMBL" id="VBOW01000013">
    <property type="protein sequence ID" value="TMQ60566.1"/>
    <property type="molecule type" value="Genomic_DNA"/>
</dbReference>
<evidence type="ECO:0000259" key="14">
    <source>
        <dbReference type="Pfam" id="PF12769"/>
    </source>
</evidence>
<evidence type="ECO:0000256" key="4">
    <source>
        <dbReference type="ARBA" id="ARBA00022475"/>
    </source>
</evidence>
<comment type="catalytic activity">
    <reaction evidence="12">
        <text>NAD(+) + NADPH + H(+)(in) = NADH + NADP(+) + H(+)(out)</text>
        <dbReference type="Rhea" id="RHEA:47992"/>
        <dbReference type="ChEBI" id="CHEBI:15378"/>
        <dbReference type="ChEBI" id="CHEBI:57540"/>
        <dbReference type="ChEBI" id="CHEBI:57783"/>
        <dbReference type="ChEBI" id="CHEBI:57945"/>
        <dbReference type="ChEBI" id="CHEBI:58349"/>
        <dbReference type="EC" id="7.1.1.1"/>
    </reaction>
</comment>
<evidence type="ECO:0000256" key="2">
    <source>
        <dbReference type="ARBA" id="ARBA00004429"/>
    </source>
</evidence>
<dbReference type="GO" id="GO:0006740">
    <property type="term" value="P:NADPH regeneration"/>
    <property type="evidence" value="ECO:0007669"/>
    <property type="project" value="TreeGrafter"/>
</dbReference>
<proteinExistence type="predicted"/>
<evidence type="ECO:0000256" key="5">
    <source>
        <dbReference type="ARBA" id="ARBA00022519"/>
    </source>
</evidence>
<evidence type="ECO:0000256" key="13">
    <source>
        <dbReference type="SAM" id="Phobius"/>
    </source>
</evidence>
<evidence type="ECO:0000313" key="15">
    <source>
        <dbReference type="EMBL" id="TMQ60566.1"/>
    </source>
</evidence>
<keyword evidence="8" id="KW-1278">Translocase</keyword>
<dbReference type="GO" id="GO:0050661">
    <property type="term" value="F:NADP binding"/>
    <property type="evidence" value="ECO:0007669"/>
    <property type="project" value="TreeGrafter"/>
</dbReference>
<keyword evidence="6 13" id="KW-0812">Transmembrane</keyword>
<dbReference type="Proteomes" id="UP000316852">
    <property type="component" value="Unassembled WGS sequence"/>
</dbReference>
<dbReference type="GO" id="GO:0005886">
    <property type="term" value="C:plasma membrane"/>
    <property type="evidence" value="ECO:0007669"/>
    <property type="project" value="UniProtKB-SubCell"/>
</dbReference>
<keyword evidence="4" id="KW-1003">Cell membrane</keyword>
<dbReference type="InterPro" id="IPR024605">
    <property type="entry name" value="NADP_transhyd_a_C"/>
</dbReference>